<dbReference type="Pfam" id="PF13229">
    <property type="entry name" value="Beta_helix"/>
    <property type="match status" value="1"/>
</dbReference>
<gene>
    <name evidence="2" type="ORF">MICPUCDRAFT_64135</name>
</gene>
<feature type="domain" description="Right handed beta helix" evidence="1">
    <location>
        <begin position="612"/>
        <end position="764"/>
    </location>
</feature>
<organism evidence="3">
    <name type="scientific">Micromonas pusilla (strain CCMP1545)</name>
    <name type="common">Picoplanktonic green alga</name>
    <dbReference type="NCBI Taxonomy" id="564608"/>
    <lineage>
        <taxon>Eukaryota</taxon>
        <taxon>Viridiplantae</taxon>
        <taxon>Chlorophyta</taxon>
        <taxon>Mamiellophyceae</taxon>
        <taxon>Mamiellales</taxon>
        <taxon>Mamiellaceae</taxon>
        <taxon>Micromonas</taxon>
    </lineage>
</organism>
<dbReference type="KEGG" id="mpp:MICPUCDRAFT_64135"/>
<protein>
    <submittedName>
        <fullName evidence="2">Predicted protein</fullName>
    </submittedName>
</protein>
<dbReference type="SUPFAM" id="SSF51126">
    <property type="entry name" value="Pectin lyase-like"/>
    <property type="match status" value="1"/>
</dbReference>
<dbReference type="InterPro" id="IPR011050">
    <property type="entry name" value="Pectin_lyase_fold/virulence"/>
</dbReference>
<evidence type="ECO:0000259" key="1">
    <source>
        <dbReference type="Pfam" id="PF13229"/>
    </source>
</evidence>
<dbReference type="AlphaFoldDB" id="C1MJZ7"/>
<dbReference type="EMBL" id="GG663736">
    <property type="protein sequence ID" value="EEH59677.1"/>
    <property type="molecule type" value="Genomic_DNA"/>
</dbReference>
<dbReference type="GeneID" id="9681657"/>
<dbReference type="RefSeq" id="XP_003056301.1">
    <property type="nucleotide sequence ID" value="XM_003056255.1"/>
</dbReference>
<dbReference type="Proteomes" id="UP000001876">
    <property type="component" value="Unassembled WGS sequence"/>
</dbReference>
<name>C1MJZ7_MICPC</name>
<reference evidence="2 3" key="1">
    <citation type="journal article" date="2009" name="Science">
        <title>Green evolution and dynamic adaptations revealed by genomes of the marine picoeukaryotes Micromonas.</title>
        <authorList>
            <person name="Worden A.Z."/>
            <person name="Lee J.H."/>
            <person name="Mock T."/>
            <person name="Rouze P."/>
            <person name="Simmons M.P."/>
            <person name="Aerts A.L."/>
            <person name="Allen A.E."/>
            <person name="Cuvelier M.L."/>
            <person name="Derelle E."/>
            <person name="Everett M.V."/>
            <person name="Foulon E."/>
            <person name="Grimwood J."/>
            <person name="Gundlach H."/>
            <person name="Henrissat B."/>
            <person name="Napoli C."/>
            <person name="McDonald S.M."/>
            <person name="Parker M.S."/>
            <person name="Rombauts S."/>
            <person name="Salamov A."/>
            <person name="Von Dassow P."/>
            <person name="Badger J.H."/>
            <person name="Coutinho P.M."/>
            <person name="Demir E."/>
            <person name="Dubchak I."/>
            <person name="Gentemann C."/>
            <person name="Eikrem W."/>
            <person name="Gready J.E."/>
            <person name="John U."/>
            <person name="Lanier W."/>
            <person name="Lindquist E.A."/>
            <person name="Lucas S."/>
            <person name="Mayer K.F."/>
            <person name="Moreau H."/>
            <person name="Not F."/>
            <person name="Otillar R."/>
            <person name="Panaud O."/>
            <person name="Pangilinan J."/>
            <person name="Paulsen I."/>
            <person name="Piegu B."/>
            <person name="Poliakov A."/>
            <person name="Robbens S."/>
            <person name="Schmutz J."/>
            <person name="Toulza E."/>
            <person name="Wyss T."/>
            <person name="Zelensky A."/>
            <person name="Zhou K."/>
            <person name="Armbrust E.V."/>
            <person name="Bhattacharya D."/>
            <person name="Goodenough U.W."/>
            <person name="Van de Peer Y."/>
            <person name="Grigoriev I.V."/>
        </authorList>
    </citation>
    <scope>NUCLEOTIDE SEQUENCE [LARGE SCALE GENOMIC DNA]</scope>
    <source>
        <strain evidence="2 3">CCMP1545</strain>
    </source>
</reference>
<accession>C1MJZ7</accession>
<dbReference type="InterPro" id="IPR039448">
    <property type="entry name" value="Beta_helix"/>
</dbReference>
<sequence>MWNVPAGTVCDACVDAEFFCREALVAHPNSTNPLDVNKRDCISVSISEDACTKLGNNSKLYEWRESECHRDVNGIAKVLVDNTALPDMILPSQWPEDDCTCSSTHWDYVGAMKRDYAGRPCLDECRVRGTMEPPYGYAGASCILDGFADDNDDAKQRCSIPSCTADRCHERRNTWSQRADNAVNCNCTSPLEVLVPCVKTQRPFANVGGRDALCGTWFDVEVGNFSLDHPSPDGYDHEDCLVDDGATKILHPDAISSCTLTAAMLLAQQSLRSDVANFSNHIGPYGVRILLHDKYYTDTNPTFKTRFNVPIMIQGTTPNAAIVGEAVDKSCSDCGGDNIIFFLKSNITTYAKPGDTKAPDDDKIIHSDYNRSEYNSHGAEGGYVQWLASEWNATGIHPNLSSRVADNEKTYDYPARDEDPTYAPLVFNNASRMWSEDPLCFPQVNGVNKNDNHCASGYAAFDDYETFDPRDLDYTTGKYALWLKDLTLERNLPSGSDDSDSYQAIGIEMYEGWTVKLENVTSRCVVMNMVTGSVLFVENSVFECDDLGQYAHFVMSGGDGDREIYMQKGYYHKFATTLEVSDSTFTGGQSLGMSGSIQWAGGSWTRLPPVIAHFQDCTFTRSTVAIEKGMVATFRDCTFEEADRAVSVDSAFVAFQRCKFTECNGLYGAAFNGGGQDMRMTDPAMNVQFMDSDFIDCEATDRGGAMLLRESSYVMMRDSRMTGCTAAMGGAIFAMGSGAGLTLLNVTFNGNEAWEGGGGALALTTTTDSIKPQEYITAVPTAYDISG</sequence>
<keyword evidence="3" id="KW-1185">Reference proteome</keyword>
<proteinExistence type="predicted"/>
<feature type="non-terminal residue" evidence="2">
    <location>
        <position position="787"/>
    </location>
</feature>
<evidence type="ECO:0000313" key="2">
    <source>
        <dbReference type="EMBL" id="EEH59677.1"/>
    </source>
</evidence>
<evidence type="ECO:0000313" key="3">
    <source>
        <dbReference type="Proteomes" id="UP000001876"/>
    </source>
</evidence>